<keyword evidence="1" id="KW-0472">Membrane</keyword>
<proteinExistence type="predicted"/>
<feature type="transmembrane region" description="Helical" evidence="1">
    <location>
        <begin position="6"/>
        <end position="39"/>
    </location>
</feature>
<dbReference type="RefSeq" id="WP_112769080.1">
    <property type="nucleotide sequence ID" value="NZ_CP063191.1"/>
</dbReference>
<dbReference type="EMBL" id="PHQP01000015">
    <property type="protein sequence ID" value="RAV34437.1"/>
    <property type="molecule type" value="Genomic_DNA"/>
</dbReference>
<keyword evidence="1" id="KW-1133">Transmembrane helix</keyword>
<organism evidence="2 3">
    <name type="scientific">Corynebacterium heidelbergense</name>
    <dbReference type="NCBI Taxonomy" id="2055947"/>
    <lineage>
        <taxon>Bacteria</taxon>
        <taxon>Bacillati</taxon>
        <taxon>Actinomycetota</taxon>
        <taxon>Actinomycetes</taxon>
        <taxon>Mycobacteriales</taxon>
        <taxon>Corynebacteriaceae</taxon>
        <taxon>Corynebacterium</taxon>
    </lineage>
</organism>
<evidence type="ECO:0000313" key="2">
    <source>
        <dbReference type="EMBL" id="RAV34437.1"/>
    </source>
</evidence>
<gene>
    <name evidence="2" type="ORF">CWC39_03235</name>
</gene>
<dbReference type="OrthoDB" id="4425894at2"/>
<evidence type="ECO:0000256" key="1">
    <source>
        <dbReference type="SAM" id="Phobius"/>
    </source>
</evidence>
<dbReference type="Proteomes" id="UP000251047">
    <property type="component" value="Unassembled WGS sequence"/>
</dbReference>
<evidence type="ECO:0000313" key="3">
    <source>
        <dbReference type="Proteomes" id="UP000251047"/>
    </source>
</evidence>
<evidence type="ECO:0008006" key="4">
    <source>
        <dbReference type="Google" id="ProtNLM"/>
    </source>
</evidence>
<comment type="caution">
    <text evidence="2">The sequence shown here is derived from an EMBL/GenBank/DDBJ whole genome shotgun (WGS) entry which is preliminary data.</text>
</comment>
<name>A0A364VCS8_9CORY</name>
<reference evidence="2 3" key="1">
    <citation type="journal article" date="2018" name="Syst. Appl. Microbiol.">
        <title>Corynebacterium heidelbergense sp. nov., isolated from the preen glands of Egyptian geese (Alopochen aegyptiacus).</title>
        <authorList>
            <person name="Braun M.S."/>
            <person name="Wang E."/>
            <person name="Zimmermann S."/>
            <person name="Wink M."/>
        </authorList>
    </citation>
    <scope>NUCLEOTIDE SEQUENCE [LARGE SCALE GENOMIC DNA]</scope>
    <source>
        <strain evidence="2 3">DSM 104638</strain>
    </source>
</reference>
<sequence>MKNATYIGILLGFLLAVGAMWQGLVGFLTVLLFCGICGLIGAHLEGKIDLTSIAGQSKSGRG</sequence>
<protein>
    <recommendedName>
        <fullName evidence="4">DUF2273 domain-containing protein</fullName>
    </recommendedName>
</protein>
<accession>A0A364VCS8</accession>
<keyword evidence="1" id="KW-0812">Transmembrane</keyword>
<dbReference type="AlphaFoldDB" id="A0A364VCS8"/>